<dbReference type="RefSeq" id="WP_076762726.1">
    <property type="nucleotide sequence ID" value="NZ_JARMDZ010000009.1"/>
</dbReference>
<dbReference type="Proteomes" id="UP000187367">
    <property type="component" value="Unassembled WGS sequence"/>
</dbReference>
<evidence type="ECO:0000313" key="3">
    <source>
        <dbReference type="Proteomes" id="UP000187367"/>
    </source>
</evidence>
<feature type="transmembrane region" description="Helical" evidence="1">
    <location>
        <begin position="139"/>
        <end position="157"/>
    </location>
</feature>
<evidence type="ECO:0000256" key="1">
    <source>
        <dbReference type="SAM" id="Phobius"/>
    </source>
</evidence>
<keyword evidence="3" id="KW-1185">Reference proteome</keyword>
<keyword evidence="1" id="KW-1133">Transmembrane helix</keyword>
<proteinExistence type="predicted"/>
<protein>
    <submittedName>
        <fullName evidence="2">DUF2269 domain-containing protein</fullName>
    </submittedName>
</protein>
<organism evidence="2 3">
    <name type="scientific">Bacillus swezeyi</name>
    <dbReference type="NCBI Taxonomy" id="1925020"/>
    <lineage>
        <taxon>Bacteria</taxon>
        <taxon>Bacillati</taxon>
        <taxon>Bacillota</taxon>
        <taxon>Bacilli</taxon>
        <taxon>Bacillales</taxon>
        <taxon>Bacillaceae</taxon>
        <taxon>Bacillus</taxon>
    </lineage>
</organism>
<sequence>MKKLGPAGMKWLKIIHILLAAMFFGGIMSSLALHFAVNMAAYEETLSFYQHAVIISDHTIRIGAVGTLLIGFIYGILTKWGFFKHRWITVKWVLFIIQTFIGIFIVDQLMTSNMDMLEAEKSAVLHDPVFIQNHSLRQYAVIIQIAITVLIFCISVLKPWKKKKGT</sequence>
<dbReference type="InterPro" id="IPR018729">
    <property type="entry name" value="DUF2269_transmembrane"/>
</dbReference>
<accession>A0A1R1Q6X4</accession>
<dbReference type="AlphaFoldDB" id="A0A1R1Q6X4"/>
<keyword evidence="1" id="KW-0812">Transmembrane</keyword>
<dbReference type="OrthoDB" id="156858at2"/>
<accession>A0A1R1RM23</accession>
<reference evidence="2 3" key="1">
    <citation type="submission" date="2017-01" db="EMBL/GenBank/DDBJ databases">
        <title>Bacillus phylogenomics.</title>
        <authorList>
            <person name="Dunlap C."/>
        </authorList>
    </citation>
    <scope>NUCLEOTIDE SEQUENCE [LARGE SCALE GENOMIC DNA]</scope>
    <source>
        <strain evidence="2 3">NRRL B-41282</strain>
    </source>
</reference>
<name>A0A1R1Q6X4_9BACI</name>
<feature type="transmembrane region" description="Helical" evidence="1">
    <location>
        <begin position="89"/>
        <end position="106"/>
    </location>
</feature>
<keyword evidence="1" id="KW-0472">Membrane</keyword>
<comment type="caution">
    <text evidence="2">The sequence shown here is derived from an EMBL/GenBank/DDBJ whole genome shotgun (WGS) entry which is preliminary data.</text>
</comment>
<evidence type="ECO:0000313" key="2">
    <source>
        <dbReference type="EMBL" id="OMH98043.1"/>
    </source>
</evidence>
<dbReference type="EMBL" id="MTJL01000063">
    <property type="protein sequence ID" value="OMH98043.1"/>
    <property type="molecule type" value="Genomic_DNA"/>
</dbReference>
<dbReference type="Pfam" id="PF10027">
    <property type="entry name" value="DUF2269"/>
    <property type="match status" value="1"/>
</dbReference>
<feature type="transmembrane region" description="Helical" evidence="1">
    <location>
        <begin position="12"/>
        <end position="38"/>
    </location>
</feature>
<gene>
    <name evidence="2" type="ORF">BW143_22070</name>
</gene>
<feature type="transmembrane region" description="Helical" evidence="1">
    <location>
        <begin position="58"/>
        <end position="77"/>
    </location>
</feature>